<dbReference type="InterPro" id="IPR002182">
    <property type="entry name" value="NB-ARC"/>
</dbReference>
<dbReference type="SUPFAM" id="SSF53167">
    <property type="entry name" value="Purine and uridine phosphorylases"/>
    <property type="match status" value="1"/>
</dbReference>
<name>A0A5N7A5J6_9EURO</name>
<dbReference type="RefSeq" id="XP_031927547.1">
    <property type="nucleotide sequence ID" value="XM_032066967.1"/>
</dbReference>
<evidence type="ECO:0000313" key="5">
    <source>
        <dbReference type="Proteomes" id="UP000326268"/>
    </source>
</evidence>
<feature type="chain" id="PRO_5024979882" evidence="1">
    <location>
        <begin position="28"/>
        <end position="543"/>
    </location>
</feature>
<evidence type="ECO:0000259" key="2">
    <source>
        <dbReference type="Pfam" id="PF00931"/>
    </source>
</evidence>
<proteinExistence type="predicted"/>
<dbReference type="PANTHER" id="PTHR46082:SF11">
    <property type="entry name" value="AAA+ ATPASE DOMAIN-CONTAINING PROTEIN-RELATED"/>
    <property type="match status" value="1"/>
</dbReference>
<dbReference type="SUPFAM" id="SSF52540">
    <property type="entry name" value="P-loop containing nucleoside triphosphate hydrolases"/>
    <property type="match status" value="1"/>
</dbReference>
<dbReference type="Gene3D" id="3.40.50.1580">
    <property type="entry name" value="Nucleoside phosphorylase domain"/>
    <property type="match status" value="1"/>
</dbReference>
<dbReference type="PANTHER" id="PTHR46082">
    <property type="entry name" value="ATP/GTP-BINDING PROTEIN-RELATED"/>
    <property type="match status" value="1"/>
</dbReference>
<gene>
    <name evidence="4" type="ORF">BDV27DRAFT_128416</name>
</gene>
<sequence length="543" mass="59863">MEASDNPLHADFMFAWICALPLELAAASAVLDETYPSLPATTVHNAYVLGKIENHNIVLTCLPAGIYGTTSATAVVSHLQSTFPNLRYGILVGIGGGVPSKRIDVRLGDVVVSKPISSSGGVIQYDFGKAIKGGHFQRIGMLNQPPMVFLTAVSQIEANYMRSKDGLILAEVAEVLHRNPDMEKTFSRPSVGDRLFRSTYDHPSSESSCIACDPTEEVNRVPRVSKEPQVHYGTIASGNRVIKDGRERDTIAQEFDTLCFEMESAGIMNHLPCLVIRGICDYCDSHKNKEWQGYAALVAAIYAKSLLSAIPVVRSQPEKMQKRGGWTVPFSRNPRFMGRDSEVDWLKTRVLSRNYARKAAISGLGGIGKTQIAVELAHRIRGHYPMRSVFWIRSLNLKSVDQAFLNIGEQLGMKNAKATNVKTWVKAYLSSKKAGSWLLIIDDANNPDMWICSKSSSPALTTFLPQNQDGFILFTTRNQQLATKLAGPDIMRVSEIDNVAAIKLLHRSLVQDTLLTDETSVYTLHSLVRCFPAQAIRISLHGT</sequence>
<evidence type="ECO:0000256" key="1">
    <source>
        <dbReference type="SAM" id="SignalP"/>
    </source>
</evidence>
<dbReference type="Gene3D" id="3.40.50.300">
    <property type="entry name" value="P-loop containing nucleotide triphosphate hydrolases"/>
    <property type="match status" value="1"/>
</dbReference>
<evidence type="ECO:0000259" key="3">
    <source>
        <dbReference type="Pfam" id="PF01048"/>
    </source>
</evidence>
<feature type="domain" description="NB-ARC" evidence="2">
    <location>
        <begin position="343"/>
        <end position="509"/>
    </location>
</feature>
<organism evidence="4 5">
    <name type="scientific">Aspergillus caelatus</name>
    <dbReference type="NCBI Taxonomy" id="61420"/>
    <lineage>
        <taxon>Eukaryota</taxon>
        <taxon>Fungi</taxon>
        <taxon>Dikarya</taxon>
        <taxon>Ascomycota</taxon>
        <taxon>Pezizomycotina</taxon>
        <taxon>Eurotiomycetes</taxon>
        <taxon>Eurotiomycetidae</taxon>
        <taxon>Eurotiales</taxon>
        <taxon>Aspergillaceae</taxon>
        <taxon>Aspergillus</taxon>
        <taxon>Aspergillus subgen. Circumdati</taxon>
    </lineage>
</organism>
<dbReference type="GO" id="GO:0043531">
    <property type="term" value="F:ADP binding"/>
    <property type="evidence" value="ECO:0007669"/>
    <property type="project" value="InterPro"/>
</dbReference>
<keyword evidence="5" id="KW-1185">Reference proteome</keyword>
<dbReference type="Proteomes" id="UP000326268">
    <property type="component" value="Unassembled WGS sequence"/>
</dbReference>
<feature type="domain" description="Nucleoside phosphorylase" evidence="3">
    <location>
        <begin position="15"/>
        <end position="292"/>
    </location>
</feature>
<dbReference type="Pfam" id="PF00931">
    <property type="entry name" value="NB-ARC"/>
    <property type="match status" value="1"/>
</dbReference>
<dbReference type="InterPro" id="IPR027417">
    <property type="entry name" value="P-loop_NTPase"/>
</dbReference>
<dbReference type="InterPro" id="IPR035994">
    <property type="entry name" value="Nucleoside_phosphorylase_sf"/>
</dbReference>
<dbReference type="InterPro" id="IPR000845">
    <property type="entry name" value="Nucleoside_phosphorylase_d"/>
</dbReference>
<dbReference type="OrthoDB" id="1577640at2759"/>
<feature type="signal peptide" evidence="1">
    <location>
        <begin position="1"/>
        <end position="27"/>
    </location>
</feature>
<dbReference type="InterPro" id="IPR053137">
    <property type="entry name" value="NLR-like"/>
</dbReference>
<dbReference type="GO" id="GO:0003824">
    <property type="term" value="F:catalytic activity"/>
    <property type="evidence" value="ECO:0007669"/>
    <property type="project" value="InterPro"/>
</dbReference>
<protein>
    <submittedName>
        <fullName evidence="4">Nucleoside phosphorylase domain-containing protein</fullName>
    </submittedName>
</protein>
<dbReference type="GO" id="GO:0009116">
    <property type="term" value="P:nucleoside metabolic process"/>
    <property type="evidence" value="ECO:0007669"/>
    <property type="project" value="InterPro"/>
</dbReference>
<keyword evidence="1" id="KW-0732">Signal</keyword>
<dbReference type="GeneID" id="43651413"/>
<accession>A0A5N7A5J6</accession>
<dbReference type="AlphaFoldDB" id="A0A5N7A5J6"/>
<dbReference type="Pfam" id="PF01048">
    <property type="entry name" value="PNP_UDP_1"/>
    <property type="match status" value="1"/>
</dbReference>
<reference evidence="4 5" key="1">
    <citation type="submission" date="2019-04" db="EMBL/GenBank/DDBJ databases">
        <title>Friends and foes A comparative genomics studyof 23 Aspergillus species from section Flavi.</title>
        <authorList>
            <consortium name="DOE Joint Genome Institute"/>
            <person name="Kjaerbolling I."/>
            <person name="Vesth T."/>
            <person name="Frisvad J.C."/>
            <person name="Nybo J.L."/>
            <person name="Theobald S."/>
            <person name="Kildgaard S."/>
            <person name="Isbrandt T."/>
            <person name="Kuo A."/>
            <person name="Sato A."/>
            <person name="Lyhne E.K."/>
            <person name="Kogle M.E."/>
            <person name="Wiebenga A."/>
            <person name="Kun R.S."/>
            <person name="Lubbers R.J."/>
            <person name="Makela M.R."/>
            <person name="Barry K."/>
            <person name="Chovatia M."/>
            <person name="Clum A."/>
            <person name="Daum C."/>
            <person name="Haridas S."/>
            <person name="He G."/>
            <person name="LaButti K."/>
            <person name="Lipzen A."/>
            <person name="Mondo S."/>
            <person name="Riley R."/>
            <person name="Salamov A."/>
            <person name="Simmons B.A."/>
            <person name="Magnuson J.K."/>
            <person name="Henrissat B."/>
            <person name="Mortensen U.H."/>
            <person name="Larsen T.O."/>
            <person name="Devries R.P."/>
            <person name="Grigoriev I.V."/>
            <person name="Machida M."/>
            <person name="Baker S.E."/>
            <person name="Andersen M.R."/>
        </authorList>
    </citation>
    <scope>NUCLEOTIDE SEQUENCE [LARGE SCALE GENOMIC DNA]</scope>
    <source>
        <strain evidence="4 5">CBS 763.97</strain>
    </source>
</reference>
<evidence type="ECO:0000313" key="4">
    <source>
        <dbReference type="EMBL" id="KAE8364466.1"/>
    </source>
</evidence>
<dbReference type="EMBL" id="ML737651">
    <property type="protein sequence ID" value="KAE8364466.1"/>
    <property type="molecule type" value="Genomic_DNA"/>
</dbReference>